<accession>A0A654M4F0</accession>
<dbReference type="RefSeq" id="WP_196816647.1">
    <property type="nucleotide sequence ID" value="NZ_CP012850.1"/>
</dbReference>
<proteinExistence type="predicted"/>
<dbReference type="InterPro" id="IPR032710">
    <property type="entry name" value="NTF2-like_dom_sf"/>
</dbReference>
<dbReference type="OrthoDB" id="10046at2157"/>
<dbReference type="InterPro" id="IPR009959">
    <property type="entry name" value="Cyclase_SnoaL-like"/>
</dbReference>
<dbReference type="GO" id="GO:0030638">
    <property type="term" value="P:polyketide metabolic process"/>
    <property type="evidence" value="ECO:0007669"/>
    <property type="project" value="InterPro"/>
</dbReference>
<dbReference type="AlphaFoldDB" id="A0A654M4F0"/>
<dbReference type="Gene3D" id="3.10.450.50">
    <property type="match status" value="1"/>
</dbReference>
<dbReference type="SUPFAM" id="SSF54427">
    <property type="entry name" value="NTF2-like"/>
    <property type="match status" value="1"/>
</dbReference>
<name>A0A654M4F0_9ARCH</name>
<sequence length="166" mass="18962">MTGPEKLGKIFDKHIEYEFDKEDVEATMTTMTDEPYVHHVPTLAGGYGYDEVYSFYKNSFVGKMPKDIKIIPISRTVGKDQVVDEIIISFTHDREIEYMLPGVEPTGKYVEIPHVVIMKFAGSKIAHEHIYWDQASVLVQIGLIQEKNMPVTGIQQARRILDLCNN</sequence>
<dbReference type="KEGG" id="taa:NMY3_03420"/>
<dbReference type="GeneID" id="60423261"/>
<dbReference type="Proteomes" id="UP000058925">
    <property type="component" value="Chromosome"/>
</dbReference>
<gene>
    <name evidence="1" type="ORF">NMY3_03420</name>
</gene>
<evidence type="ECO:0000313" key="1">
    <source>
        <dbReference type="EMBL" id="ALI37603.1"/>
    </source>
</evidence>
<keyword evidence="2" id="KW-1185">Reference proteome</keyword>
<organism evidence="1 2">
    <name type="scientific">Candidatus Nitrosocosmicus oleophilus</name>
    <dbReference type="NCBI Taxonomy" id="1353260"/>
    <lineage>
        <taxon>Archaea</taxon>
        <taxon>Nitrososphaerota</taxon>
        <taxon>Nitrososphaeria</taxon>
        <taxon>Nitrososphaerales</taxon>
        <taxon>Nitrososphaeraceae</taxon>
        <taxon>Candidatus Nitrosocosmicus</taxon>
    </lineage>
</organism>
<protein>
    <recommendedName>
        <fullName evidence="3">SnoaL-like polyketide cyclase</fullName>
    </recommendedName>
</protein>
<evidence type="ECO:0008006" key="3">
    <source>
        <dbReference type="Google" id="ProtNLM"/>
    </source>
</evidence>
<reference evidence="2" key="1">
    <citation type="submission" date="2015-10" db="EMBL/GenBank/DDBJ databases">
        <title>Niche specialization of a soil ammonia-oxidizing archaeon, Candidatus Nitrosocosmicus oleophilus.</title>
        <authorList>
            <person name="Jung M.-Y."/>
            <person name="Rhee S.-K."/>
        </authorList>
    </citation>
    <scope>NUCLEOTIDE SEQUENCE [LARGE SCALE GENOMIC DNA]</scope>
    <source>
        <strain evidence="2">MY3</strain>
    </source>
</reference>
<dbReference type="PANTHER" id="PTHR38436">
    <property type="entry name" value="POLYKETIDE CYCLASE SNOAL-LIKE DOMAIN"/>
    <property type="match status" value="1"/>
</dbReference>
<evidence type="ECO:0000313" key="2">
    <source>
        <dbReference type="Proteomes" id="UP000058925"/>
    </source>
</evidence>
<dbReference type="EMBL" id="CP012850">
    <property type="protein sequence ID" value="ALI37603.1"/>
    <property type="molecule type" value="Genomic_DNA"/>
</dbReference>
<dbReference type="PANTHER" id="PTHR38436:SF3">
    <property type="entry name" value="CARBOXYMETHYLENEBUTENOLIDASE-RELATED"/>
    <property type="match status" value="1"/>
</dbReference>